<feature type="region of interest" description="Disordered" evidence="1">
    <location>
        <begin position="1"/>
        <end position="67"/>
    </location>
</feature>
<sequence length="204" mass="22237">MPKDDSPQVSRDYSFRHSLQPKSGAEAPILRHTQSQNYGAKKKRVKTVPPPAIPELEVADGDKGAARTSVDVVNEHVKLAVENDKKRHSRASRKNSQGVDNAGFEMEAGGRISRGNSAASSVRSSMRDPSITSVVVREQYCCCMTWTPCERALFAAVGVLAFTIILLVIAIAIVSVELKWYMSSIAVAQDGVHLNESFVPPLVF</sequence>
<evidence type="ECO:0000256" key="1">
    <source>
        <dbReference type="SAM" id="MobiDB-lite"/>
    </source>
</evidence>
<reference evidence="3 4" key="1">
    <citation type="journal article" date="2008" name="Nature">
        <title>The genome of the model beetle and pest Tribolium castaneum.</title>
        <authorList>
            <consortium name="Tribolium Genome Sequencing Consortium"/>
            <person name="Richards S."/>
            <person name="Gibbs R.A."/>
            <person name="Weinstock G.M."/>
            <person name="Brown S.J."/>
            <person name="Denell R."/>
            <person name="Beeman R.W."/>
            <person name="Gibbs R."/>
            <person name="Beeman R.W."/>
            <person name="Brown S.J."/>
            <person name="Bucher G."/>
            <person name="Friedrich M."/>
            <person name="Grimmelikhuijzen C.J."/>
            <person name="Klingler M."/>
            <person name="Lorenzen M."/>
            <person name="Richards S."/>
            <person name="Roth S."/>
            <person name="Schroder R."/>
            <person name="Tautz D."/>
            <person name="Zdobnov E.M."/>
            <person name="Muzny D."/>
            <person name="Gibbs R.A."/>
            <person name="Weinstock G.M."/>
            <person name="Attaway T."/>
            <person name="Bell S."/>
            <person name="Buhay C.J."/>
            <person name="Chandrabose M.N."/>
            <person name="Chavez D."/>
            <person name="Clerk-Blankenburg K.P."/>
            <person name="Cree A."/>
            <person name="Dao M."/>
            <person name="Davis C."/>
            <person name="Chacko J."/>
            <person name="Dinh H."/>
            <person name="Dugan-Rocha S."/>
            <person name="Fowler G."/>
            <person name="Garner T.T."/>
            <person name="Garnes J."/>
            <person name="Gnirke A."/>
            <person name="Hawes A."/>
            <person name="Hernandez J."/>
            <person name="Hines S."/>
            <person name="Holder M."/>
            <person name="Hume J."/>
            <person name="Jhangiani S.N."/>
            <person name="Joshi V."/>
            <person name="Khan Z.M."/>
            <person name="Jackson L."/>
            <person name="Kovar C."/>
            <person name="Kowis A."/>
            <person name="Lee S."/>
            <person name="Lewis L.R."/>
            <person name="Margolis J."/>
            <person name="Morgan M."/>
            <person name="Nazareth L.V."/>
            <person name="Nguyen N."/>
            <person name="Okwuonu G."/>
            <person name="Parker D."/>
            <person name="Richards S."/>
            <person name="Ruiz S.J."/>
            <person name="Santibanez J."/>
            <person name="Savard J."/>
            <person name="Scherer S.E."/>
            <person name="Schneider B."/>
            <person name="Sodergren E."/>
            <person name="Tautz D."/>
            <person name="Vattahil S."/>
            <person name="Villasana D."/>
            <person name="White C.S."/>
            <person name="Wright R."/>
            <person name="Park Y."/>
            <person name="Beeman R.W."/>
            <person name="Lord J."/>
            <person name="Oppert B."/>
            <person name="Lorenzen M."/>
            <person name="Brown S."/>
            <person name="Wang L."/>
            <person name="Savard J."/>
            <person name="Tautz D."/>
            <person name="Richards S."/>
            <person name="Weinstock G."/>
            <person name="Gibbs R.A."/>
            <person name="Liu Y."/>
            <person name="Worley K."/>
            <person name="Weinstock G."/>
            <person name="Elsik C.G."/>
            <person name="Reese J.T."/>
            <person name="Elhaik E."/>
            <person name="Landan G."/>
            <person name="Graur D."/>
            <person name="Arensburger P."/>
            <person name="Atkinson P."/>
            <person name="Beeman R.W."/>
            <person name="Beidler J."/>
            <person name="Brown S.J."/>
            <person name="Demuth J.P."/>
            <person name="Drury D.W."/>
            <person name="Du Y.Z."/>
            <person name="Fujiwara H."/>
            <person name="Lorenzen M."/>
            <person name="Maselli V."/>
            <person name="Osanai M."/>
            <person name="Park Y."/>
            <person name="Robertson H.M."/>
            <person name="Tu Z."/>
            <person name="Wang J.J."/>
            <person name="Wang S."/>
            <person name="Richards S."/>
            <person name="Song H."/>
            <person name="Zhang L."/>
            <person name="Sodergren E."/>
            <person name="Werner D."/>
            <person name="Stanke M."/>
            <person name="Morgenstern B."/>
            <person name="Solovyev V."/>
            <person name="Kosarev P."/>
            <person name="Brown G."/>
            <person name="Chen H.C."/>
            <person name="Ermolaeva O."/>
            <person name="Hlavina W."/>
            <person name="Kapustin Y."/>
            <person name="Kiryutin B."/>
            <person name="Kitts P."/>
            <person name="Maglott D."/>
            <person name="Pruitt K."/>
            <person name="Sapojnikov V."/>
            <person name="Souvorov A."/>
            <person name="Mackey A.J."/>
            <person name="Waterhouse R.M."/>
            <person name="Wyder S."/>
            <person name="Zdobnov E.M."/>
            <person name="Zdobnov E.M."/>
            <person name="Wyder S."/>
            <person name="Kriventseva E.V."/>
            <person name="Kadowaki T."/>
            <person name="Bork P."/>
            <person name="Aranda M."/>
            <person name="Bao R."/>
            <person name="Beermann A."/>
            <person name="Berns N."/>
            <person name="Bolognesi R."/>
            <person name="Bonneton F."/>
            <person name="Bopp D."/>
            <person name="Brown S.J."/>
            <person name="Bucher G."/>
            <person name="Butts T."/>
            <person name="Chaumot A."/>
            <person name="Denell R.E."/>
            <person name="Ferrier D.E."/>
            <person name="Friedrich M."/>
            <person name="Gordon C.M."/>
            <person name="Jindra M."/>
            <person name="Klingler M."/>
            <person name="Lan Q."/>
            <person name="Lattorff H.M."/>
            <person name="Laudet V."/>
            <person name="von Levetsow C."/>
            <person name="Liu Z."/>
            <person name="Lutz R."/>
            <person name="Lynch J.A."/>
            <person name="da Fonseca R.N."/>
            <person name="Posnien N."/>
            <person name="Reuter R."/>
            <person name="Roth S."/>
            <person name="Savard J."/>
            <person name="Schinko J.B."/>
            <person name="Schmitt C."/>
            <person name="Schoppmeier M."/>
            <person name="Schroder R."/>
            <person name="Shippy T.D."/>
            <person name="Simonnet F."/>
            <person name="Marques-Souza H."/>
            <person name="Tautz D."/>
            <person name="Tomoyasu Y."/>
            <person name="Trauner J."/>
            <person name="Van der Zee M."/>
            <person name="Vervoort M."/>
            <person name="Wittkopp N."/>
            <person name="Wimmer E.A."/>
            <person name="Yang X."/>
            <person name="Jones A.K."/>
            <person name="Sattelle D.B."/>
            <person name="Ebert P.R."/>
            <person name="Nelson D."/>
            <person name="Scott J.G."/>
            <person name="Beeman R.W."/>
            <person name="Muthukrishnan S."/>
            <person name="Kramer K.J."/>
            <person name="Arakane Y."/>
            <person name="Beeman R.W."/>
            <person name="Zhu Q."/>
            <person name="Hogenkamp D."/>
            <person name="Dixit R."/>
            <person name="Oppert B."/>
            <person name="Jiang H."/>
            <person name="Zou Z."/>
            <person name="Marshall J."/>
            <person name="Elpidina E."/>
            <person name="Vinokurov K."/>
            <person name="Oppert C."/>
            <person name="Zou Z."/>
            <person name="Evans J."/>
            <person name="Lu Z."/>
            <person name="Zhao P."/>
            <person name="Sumathipala N."/>
            <person name="Altincicek B."/>
            <person name="Vilcinskas A."/>
            <person name="Williams M."/>
            <person name="Hultmark D."/>
            <person name="Hetru C."/>
            <person name="Jiang H."/>
            <person name="Grimmelikhuijzen C.J."/>
            <person name="Hauser F."/>
            <person name="Cazzamali G."/>
            <person name="Williamson M."/>
            <person name="Park Y."/>
            <person name="Li B."/>
            <person name="Tanaka Y."/>
            <person name="Predel R."/>
            <person name="Neupert S."/>
            <person name="Schachtner J."/>
            <person name="Verleyen P."/>
            <person name="Raible F."/>
            <person name="Bork P."/>
            <person name="Friedrich M."/>
            <person name="Walden K.K."/>
            <person name="Robertson H.M."/>
            <person name="Angeli S."/>
            <person name="Foret S."/>
            <person name="Bucher G."/>
            <person name="Schuetz S."/>
            <person name="Maleszka R."/>
            <person name="Wimmer E.A."/>
            <person name="Beeman R.W."/>
            <person name="Lorenzen M."/>
            <person name="Tomoyasu Y."/>
            <person name="Miller S.C."/>
            <person name="Grossmann D."/>
            <person name="Bucher G."/>
        </authorList>
    </citation>
    <scope>NUCLEOTIDE SEQUENCE [LARGE SCALE GENOMIC DNA]</scope>
    <source>
        <strain evidence="3 4">Georgia GA2</strain>
    </source>
</reference>
<evidence type="ECO:0000313" key="3">
    <source>
        <dbReference type="EMBL" id="EFA01043.2"/>
    </source>
</evidence>
<name>D6WI19_TRICA</name>
<keyword evidence="2" id="KW-0812">Transmembrane</keyword>
<dbReference type="HOGENOM" id="CLU_1898898_0_0_1"/>
<dbReference type="AlphaFoldDB" id="D6WI19"/>
<keyword evidence="2" id="KW-1133">Transmembrane helix</keyword>
<evidence type="ECO:0000313" key="4">
    <source>
        <dbReference type="Proteomes" id="UP000007266"/>
    </source>
</evidence>
<dbReference type="Proteomes" id="UP000007266">
    <property type="component" value="Linkage group 3"/>
</dbReference>
<reference evidence="3 4" key="2">
    <citation type="journal article" date="2010" name="Nucleic Acids Res.">
        <title>BeetleBase in 2010: revisions to provide comprehensive genomic information for Tribolium castaneum.</title>
        <authorList>
            <person name="Kim H.S."/>
            <person name="Murphy T."/>
            <person name="Xia J."/>
            <person name="Caragea D."/>
            <person name="Park Y."/>
            <person name="Beeman R.W."/>
            <person name="Lorenzen M.D."/>
            <person name="Butcher S."/>
            <person name="Manak J.R."/>
            <person name="Brown S.J."/>
        </authorList>
    </citation>
    <scope>GENOME REANNOTATION</scope>
    <source>
        <strain evidence="3 4">Georgia GA2</strain>
    </source>
</reference>
<dbReference type="EMBL" id="KQ971332">
    <property type="protein sequence ID" value="EFA01043.2"/>
    <property type="molecule type" value="Genomic_DNA"/>
</dbReference>
<gene>
    <name evidence="3" type="primary">AUGUSTUS-3.0.2_03959</name>
    <name evidence="3" type="ORF">TcasGA2_TC003959</name>
</gene>
<evidence type="ECO:0000256" key="2">
    <source>
        <dbReference type="SAM" id="Phobius"/>
    </source>
</evidence>
<feature type="transmembrane region" description="Helical" evidence="2">
    <location>
        <begin position="152"/>
        <end position="174"/>
    </location>
</feature>
<proteinExistence type="predicted"/>
<protein>
    <submittedName>
        <fullName evidence="3">Uncharacterized protein</fullName>
    </submittedName>
</protein>
<keyword evidence="2" id="KW-0472">Membrane</keyword>
<dbReference type="InParanoid" id="D6WI19"/>
<keyword evidence="4" id="KW-1185">Reference proteome</keyword>
<organism evidence="3 4">
    <name type="scientific">Tribolium castaneum</name>
    <name type="common">Red flour beetle</name>
    <dbReference type="NCBI Taxonomy" id="7070"/>
    <lineage>
        <taxon>Eukaryota</taxon>
        <taxon>Metazoa</taxon>
        <taxon>Ecdysozoa</taxon>
        <taxon>Arthropoda</taxon>
        <taxon>Hexapoda</taxon>
        <taxon>Insecta</taxon>
        <taxon>Pterygota</taxon>
        <taxon>Neoptera</taxon>
        <taxon>Endopterygota</taxon>
        <taxon>Coleoptera</taxon>
        <taxon>Polyphaga</taxon>
        <taxon>Cucujiformia</taxon>
        <taxon>Tenebrionidae</taxon>
        <taxon>Tenebrionidae incertae sedis</taxon>
        <taxon>Tribolium</taxon>
    </lineage>
</organism>
<accession>D6WI19</accession>